<keyword evidence="2" id="KW-0032">Aminotransferase</keyword>
<evidence type="ECO:0000313" key="6">
    <source>
        <dbReference type="EMBL" id="AXY25789.1"/>
    </source>
</evidence>
<organism evidence="6 7">
    <name type="scientific">Suicoccus acidiformans</name>
    <dbReference type="NCBI Taxonomy" id="2036206"/>
    <lineage>
        <taxon>Bacteria</taxon>
        <taxon>Bacillati</taxon>
        <taxon>Bacillota</taxon>
        <taxon>Bacilli</taxon>
        <taxon>Lactobacillales</taxon>
        <taxon>Aerococcaceae</taxon>
        <taxon>Suicoccus</taxon>
    </lineage>
</organism>
<dbReference type="CDD" id="cd00609">
    <property type="entry name" value="AAT_like"/>
    <property type="match status" value="1"/>
</dbReference>
<keyword evidence="3" id="KW-0808">Transferase</keyword>
<dbReference type="PANTHER" id="PTHR42885:SF2">
    <property type="entry name" value="HISTIDINOL-PHOSPHATE AMINOTRANSFERASE"/>
    <property type="match status" value="1"/>
</dbReference>
<accession>A0A347WL32</accession>
<dbReference type="InterPro" id="IPR015422">
    <property type="entry name" value="PyrdxlP-dep_Trfase_small"/>
</dbReference>
<sequence>MIIMNRNTSPIEALSNDAIAKVAERTLISQYPEEELARFKALYAEQSGLPQGQIELANGSDEWLQKLMIQFGAGGVLALDPDFFMYEEYAQQIGRQMHYVTSDQDYNFDTSDILVAIEDIRPSLFILSNPHNPTGYQFPAADLQQMADAMEAVAGYFVIDEAYIEFGEDYQRPTNPNVIIVRTLSKMYAMAGLRIGIAYAQGTTFDRLTAINHPYPVNNISLNLANALFEDPERLKELVAYQKASRERLVAIFQGLTDVMKVKDTQSNFVFTYGGRAKELGEYLVTKGFLPRMYSQENLANVVRYSIIRLEDYDALEAAINEWRNA</sequence>
<keyword evidence="7" id="KW-1185">Reference proteome</keyword>
<dbReference type="GO" id="GO:0008483">
    <property type="term" value="F:transaminase activity"/>
    <property type="evidence" value="ECO:0007669"/>
    <property type="project" value="UniProtKB-KW"/>
</dbReference>
<name>A0A347WL32_9LACT</name>
<dbReference type="Gene3D" id="3.90.1150.10">
    <property type="entry name" value="Aspartate Aminotransferase, domain 1"/>
    <property type="match status" value="1"/>
</dbReference>
<dbReference type="PANTHER" id="PTHR42885">
    <property type="entry name" value="HISTIDINOL-PHOSPHATE AMINOTRANSFERASE-RELATED"/>
    <property type="match status" value="1"/>
</dbReference>
<dbReference type="KEGG" id="abae:CL176_07155"/>
<dbReference type="Pfam" id="PF00155">
    <property type="entry name" value="Aminotran_1_2"/>
    <property type="match status" value="1"/>
</dbReference>
<dbReference type="GO" id="GO:0030170">
    <property type="term" value="F:pyridoxal phosphate binding"/>
    <property type="evidence" value="ECO:0007669"/>
    <property type="project" value="InterPro"/>
</dbReference>
<dbReference type="Proteomes" id="UP000263232">
    <property type="component" value="Chromosome"/>
</dbReference>
<evidence type="ECO:0000256" key="2">
    <source>
        <dbReference type="ARBA" id="ARBA00022576"/>
    </source>
</evidence>
<dbReference type="InterPro" id="IPR004839">
    <property type="entry name" value="Aminotransferase_I/II_large"/>
</dbReference>
<dbReference type="EMBL" id="CP023434">
    <property type="protein sequence ID" value="AXY25789.1"/>
    <property type="molecule type" value="Genomic_DNA"/>
</dbReference>
<evidence type="ECO:0000259" key="5">
    <source>
        <dbReference type="Pfam" id="PF00155"/>
    </source>
</evidence>
<evidence type="ECO:0000256" key="3">
    <source>
        <dbReference type="ARBA" id="ARBA00022679"/>
    </source>
</evidence>
<reference evidence="6 7" key="1">
    <citation type="submission" date="2017-09" db="EMBL/GenBank/DDBJ databases">
        <title>Complete genome sequence of Oxytococcus suis strain ZY16052.</title>
        <authorList>
            <person name="Li F."/>
        </authorList>
    </citation>
    <scope>NUCLEOTIDE SEQUENCE [LARGE SCALE GENOMIC DNA]</scope>
    <source>
        <strain evidence="6 7">ZY16052</strain>
    </source>
</reference>
<proteinExistence type="predicted"/>
<evidence type="ECO:0000256" key="4">
    <source>
        <dbReference type="ARBA" id="ARBA00022898"/>
    </source>
</evidence>
<feature type="domain" description="Aminotransferase class I/classII large" evidence="5">
    <location>
        <begin position="25"/>
        <end position="287"/>
    </location>
</feature>
<evidence type="ECO:0000256" key="1">
    <source>
        <dbReference type="ARBA" id="ARBA00001933"/>
    </source>
</evidence>
<protein>
    <recommendedName>
        <fullName evidence="5">Aminotransferase class I/classII large domain-containing protein</fullName>
    </recommendedName>
</protein>
<keyword evidence="4" id="KW-0663">Pyridoxal phosphate</keyword>
<comment type="cofactor">
    <cofactor evidence="1">
        <name>pyridoxal 5'-phosphate</name>
        <dbReference type="ChEBI" id="CHEBI:597326"/>
    </cofactor>
</comment>
<dbReference type="AlphaFoldDB" id="A0A347WL32"/>
<dbReference type="InterPro" id="IPR015421">
    <property type="entry name" value="PyrdxlP-dep_Trfase_major"/>
</dbReference>
<dbReference type="OrthoDB" id="9813612at2"/>
<gene>
    <name evidence="6" type="ORF">CL176_07155</name>
</gene>
<dbReference type="Gene3D" id="3.40.640.10">
    <property type="entry name" value="Type I PLP-dependent aspartate aminotransferase-like (Major domain)"/>
    <property type="match status" value="1"/>
</dbReference>
<dbReference type="SUPFAM" id="SSF53383">
    <property type="entry name" value="PLP-dependent transferases"/>
    <property type="match status" value="1"/>
</dbReference>
<evidence type="ECO:0000313" key="7">
    <source>
        <dbReference type="Proteomes" id="UP000263232"/>
    </source>
</evidence>
<dbReference type="InterPro" id="IPR015424">
    <property type="entry name" value="PyrdxlP-dep_Trfase"/>
</dbReference>
<dbReference type="RefSeq" id="WP_118990689.1">
    <property type="nucleotide sequence ID" value="NZ_CP023434.1"/>
</dbReference>